<evidence type="ECO:0000313" key="2">
    <source>
        <dbReference type="Proteomes" id="UP000565711"/>
    </source>
</evidence>
<proteinExistence type="predicted"/>
<evidence type="ECO:0008006" key="3">
    <source>
        <dbReference type="Google" id="ProtNLM"/>
    </source>
</evidence>
<accession>A0A846XR56</accession>
<dbReference type="Proteomes" id="UP000565711">
    <property type="component" value="Unassembled WGS sequence"/>
</dbReference>
<dbReference type="EMBL" id="JAAXOP010000001">
    <property type="protein sequence ID" value="NKY48612.1"/>
    <property type="molecule type" value="Genomic_DNA"/>
</dbReference>
<dbReference type="AlphaFoldDB" id="A0A846XR56"/>
<evidence type="ECO:0000313" key="1">
    <source>
        <dbReference type="EMBL" id="NKY48612.1"/>
    </source>
</evidence>
<sequence>MTTTDPTMNAIAAATERARRGETDTARAELVELWTELGPHGDPLHRCTLAHYLADLYPDPARALTWDIRALDAAAALTDARVQRHHDSLHIAGFYPSLHLNLADNYRLLGSFDAATEHLVAAGRFTEALPDDAYGRMIRRALDETRDMIAAGSRERRPSAPGSTGS</sequence>
<comment type="caution">
    <text evidence="1">The sequence shown here is derived from an EMBL/GenBank/DDBJ whole genome shotgun (WGS) entry which is preliminary data.</text>
</comment>
<dbReference type="RefSeq" id="WP_067881830.1">
    <property type="nucleotide sequence ID" value="NZ_JAAXOP010000001.1"/>
</dbReference>
<protein>
    <recommendedName>
        <fullName evidence="3">Tetratricopeptide repeat protein</fullName>
    </recommendedName>
</protein>
<reference evidence="1 2" key="1">
    <citation type="submission" date="2020-04" db="EMBL/GenBank/DDBJ databases">
        <title>MicrobeNet Type strains.</title>
        <authorList>
            <person name="Nicholson A.C."/>
        </authorList>
    </citation>
    <scope>NUCLEOTIDE SEQUENCE [LARGE SCALE GENOMIC DNA]</scope>
    <source>
        <strain evidence="1 2">JCM 12354</strain>
    </source>
</reference>
<organism evidence="1 2">
    <name type="scientific">Nocardia vermiculata</name>
    <dbReference type="NCBI Taxonomy" id="257274"/>
    <lineage>
        <taxon>Bacteria</taxon>
        <taxon>Bacillati</taxon>
        <taxon>Actinomycetota</taxon>
        <taxon>Actinomycetes</taxon>
        <taxon>Mycobacteriales</taxon>
        <taxon>Nocardiaceae</taxon>
        <taxon>Nocardia</taxon>
    </lineage>
</organism>
<gene>
    <name evidence="1" type="ORF">HGA08_00115</name>
</gene>
<keyword evidence="2" id="KW-1185">Reference proteome</keyword>
<name>A0A846XR56_9NOCA</name>